<sequence>MKNTILFIVFFNGIMLNACAQESVEDSNEDPQTPIAENIIFELDFETAAQGTYTTQNLISEGGDIRWSLLGDNANIVADPEGEKGQVLKVDYPEGTVGPETNGVQFIKTLPASNEYYLDYYVYFEEGFDFREGGKLPGLTSGGSTYTGGNHPDNGEGWSARYMWVNRNAGVEAVVYFYYMDMASEYGDSVNSGIYFETGKWYRLTQRIKLNQNNLPNGIMQVWIDGVKVIDDTEVRYRLWDQGDIDSFYFSTFHGGATEDWAPQNDSFALFDKIKVTKLKPEFN</sequence>
<dbReference type="Proteomes" id="UP001501682">
    <property type="component" value="Unassembled WGS sequence"/>
</dbReference>
<feature type="chain" id="PRO_5046496365" description="Polysaccharide lyase 14 domain-containing protein" evidence="1">
    <location>
        <begin position="21"/>
        <end position="284"/>
    </location>
</feature>
<dbReference type="RefSeq" id="WP_344715484.1">
    <property type="nucleotide sequence ID" value="NZ_BAABCB010000028.1"/>
</dbReference>
<keyword evidence="4" id="KW-1185">Reference proteome</keyword>
<reference evidence="4" key="1">
    <citation type="journal article" date="2019" name="Int. J. Syst. Evol. Microbiol.">
        <title>The Global Catalogue of Microorganisms (GCM) 10K type strain sequencing project: providing services to taxonomists for standard genome sequencing and annotation.</title>
        <authorList>
            <consortium name="The Broad Institute Genomics Platform"/>
            <consortium name="The Broad Institute Genome Sequencing Center for Infectious Disease"/>
            <person name="Wu L."/>
            <person name="Ma J."/>
        </authorList>
    </citation>
    <scope>NUCLEOTIDE SEQUENCE [LARGE SCALE GENOMIC DNA]</scope>
    <source>
        <strain evidence="4">JCM 17633</strain>
    </source>
</reference>
<protein>
    <recommendedName>
        <fullName evidence="2">Polysaccharide lyase 14 domain-containing protein</fullName>
    </recommendedName>
</protein>
<proteinExistence type="predicted"/>
<feature type="domain" description="Polysaccharide lyase 14" evidence="2">
    <location>
        <begin position="83"/>
        <end position="273"/>
    </location>
</feature>
<feature type="signal peptide" evidence="1">
    <location>
        <begin position="1"/>
        <end position="20"/>
    </location>
</feature>
<name>A0ABP8CZN2_9FLAO</name>
<evidence type="ECO:0000313" key="3">
    <source>
        <dbReference type="EMBL" id="GAA4245377.1"/>
    </source>
</evidence>
<evidence type="ECO:0000313" key="4">
    <source>
        <dbReference type="Proteomes" id="UP001501682"/>
    </source>
</evidence>
<dbReference type="PANTHER" id="PTHR40124">
    <property type="match status" value="1"/>
</dbReference>
<keyword evidence="1" id="KW-0732">Signal</keyword>
<organism evidence="3 4">
    <name type="scientific">Winogradskyella damuponensis</name>
    <dbReference type="NCBI Taxonomy" id="943939"/>
    <lineage>
        <taxon>Bacteria</taxon>
        <taxon>Pseudomonadati</taxon>
        <taxon>Bacteroidota</taxon>
        <taxon>Flavobacteriia</taxon>
        <taxon>Flavobacteriales</taxon>
        <taxon>Flavobacteriaceae</taxon>
        <taxon>Winogradskyella</taxon>
    </lineage>
</organism>
<accession>A0ABP8CZN2</accession>
<gene>
    <name evidence="3" type="ORF">GCM10022292_27460</name>
</gene>
<comment type="caution">
    <text evidence="3">The sequence shown here is derived from an EMBL/GenBank/DDBJ whole genome shotgun (WGS) entry which is preliminary data.</text>
</comment>
<dbReference type="PANTHER" id="PTHR40124:SF1">
    <property type="entry name" value="DISAGGREGATASE RELATED REPEAT PROTEIN"/>
    <property type="match status" value="1"/>
</dbReference>
<evidence type="ECO:0000256" key="1">
    <source>
        <dbReference type="SAM" id="SignalP"/>
    </source>
</evidence>
<evidence type="ECO:0000259" key="2">
    <source>
        <dbReference type="Pfam" id="PF21294"/>
    </source>
</evidence>
<dbReference type="Gene3D" id="2.60.120.200">
    <property type="match status" value="1"/>
</dbReference>
<dbReference type="Pfam" id="PF21294">
    <property type="entry name" value="Polysacc_lyase_14"/>
    <property type="match status" value="1"/>
</dbReference>
<dbReference type="InterPro" id="IPR048958">
    <property type="entry name" value="Polysacc_lyase_14"/>
</dbReference>
<dbReference type="EMBL" id="BAABCB010000028">
    <property type="protein sequence ID" value="GAA4245377.1"/>
    <property type="molecule type" value="Genomic_DNA"/>
</dbReference>